<feature type="transmembrane region" description="Helical" evidence="1">
    <location>
        <begin position="427"/>
        <end position="448"/>
    </location>
</feature>
<sequence>MSRLIQWFVENPVAANLLMLLILIGGGLSVANTNKEVFPGALANSIEITVPYPGAGPREVEEQICIRIEEALASLDGIKEISSRARQNSGTVIVEVAGGYDTQRLLNNVKTKVDSITTFPTNIERPQVRERLFQSELMSLALYGEVDERALKETAQWIRDELALLPSVSIVQVDATRPDEMAIELSEDSLRQYNLTFDQVVSAIRRASLNVPAGVVKSKQGDFQIQTRGQAYTASAFGDVVIATLDSGAQLYLRDVATITDGFTETDFIARFQGKPAVFIELYVTENPNVLASAESVQRYMTDVKARLPAGMELEISRDWSKVFKGRLNLLTSNALSGLVLVFVVLMLFLRPALALWVCAGISVAFAGAMWFMPSLGVSFNMLSLFAFLLILGIVVDDAIIVGESIYTSQQHGLRGNASAAGGAKLVAGPVFFAVISTMIFFVPMLFIPNQLGDIVYPIPVIVIACLAFSLVESLLILPAHLAHLKPERPPVSAPMKKLAQLRAFFANSLARIAQHHYQPFIVRCLQRVSIPIATFVALFVVVMAIYMSGVVRQSFMPQVPSDFIRAAVTLEDGLPFDYSQTVQQRIERAAEELKKDTELIAANGGSDHFIRSIESWATPTSVRVRLALVDAETRAVSSRAVAQRWRQIIGTVDKSLDVDVGFTINARDKAIRLRVAINENDLDRQQQALDAVKTALARYPGVLDVKDSLQTARSELELSLKPDAELLGVGLQDVAQQIRQGFYGAEAQRIPRGKEDVRVMVRYPRVERDSVDQLQQIRIRTNSGAQVPLETVAQVEFVKGFSEINRVDRQRSNSVTAELDSDNSAEAFAIVQDLMARNGDEWRREFVGFRLEVAGDMKAQNEFMSELLRDFFISLLVIYALMAVAFKSYGQPLLIMSAIPFGFMGAVLGHWLLQREISMLSMLGFLACSGVVVNDNLVLIDRINQMRRQGLALLNAVAEAGASRFRAIVLTSLTTFIGLVPIMAETSVQARFLIPMVISLAFGVLLASTVTLILVPCLYLAGHRLKHGLRQWMGKPVIQPLAGAEALEQAED</sequence>
<feature type="transmembrane region" description="Helical" evidence="1">
    <location>
        <begin position="328"/>
        <end position="348"/>
    </location>
</feature>
<dbReference type="RefSeq" id="WP_183911426.1">
    <property type="nucleotide sequence ID" value="NZ_JACHXZ010000004.1"/>
</dbReference>
<gene>
    <name evidence="2" type="ORF">FHS30_003159</name>
</gene>
<accession>A0A839UV82</accession>
<dbReference type="PANTHER" id="PTHR32063">
    <property type="match status" value="1"/>
</dbReference>
<dbReference type="InterPro" id="IPR027463">
    <property type="entry name" value="AcrB_DN_DC_subdom"/>
</dbReference>
<dbReference type="GO" id="GO:0042910">
    <property type="term" value="F:xenobiotic transmembrane transporter activity"/>
    <property type="evidence" value="ECO:0007669"/>
    <property type="project" value="TreeGrafter"/>
</dbReference>
<dbReference type="Pfam" id="PF00873">
    <property type="entry name" value="ACR_tran"/>
    <property type="match status" value="1"/>
</dbReference>
<keyword evidence="3" id="KW-1185">Reference proteome</keyword>
<dbReference type="InterPro" id="IPR001036">
    <property type="entry name" value="Acrflvin-R"/>
</dbReference>
<keyword evidence="1" id="KW-0472">Membrane</keyword>
<dbReference type="Gene3D" id="1.20.1640.10">
    <property type="entry name" value="Multidrug efflux transporter AcrB transmembrane domain"/>
    <property type="match status" value="2"/>
</dbReference>
<dbReference type="Proteomes" id="UP000559987">
    <property type="component" value="Unassembled WGS sequence"/>
</dbReference>
<dbReference type="Gene3D" id="3.30.70.1440">
    <property type="entry name" value="Multidrug efflux transporter AcrB pore domain"/>
    <property type="match status" value="1"/>
</dbReference>
<proteinExistence type="predicted"/>
<dbReference type="PRINTS" id="PR00702">
    <property type="entry name" value="ACRIFLAVINRP"/>
</dbReference>
<dbReference type="Gene3D" id="3.30.2090.10">
    <property type="entry name" value="Multidrug efflux transporter AcrB TolC docking domain, DN and DC subdomains"/>
    <property type="match status" value="2"/>
</dbReference>
<feature type="transmembrane region" description="Helical" evidence="1">
    <location>
        <begin position="12"/>
        <end position="31"/>
    </location>
</feature>
<dbReference type="Gene3D" id="3.30.70.1430">
    <property type="entry name" value="Multidrug efflux transporter AcrB pore domain"/>
    <property type="match status" value="2"/>
</dbReference>
<keyword evidence="1" id="KW-1133">Transmembrane helix</keyword>
<evidence type="ECO:0000256" key="1">
    <source>
        <dbReference type="SAM" id="Phobius"/>
    </source>
</evidence>
<dbReference type="SUPFAM" id="SSF82866">
    <property type="entry name" value="Multidrug efflux transporter AcrB transmembrane domain"/>
    <property type="match status" value="2"/>
</dbReference>
<evidence type="ECO:0000313" key="3">
    <source>
        <dbReference type="Proteomes" id="UP000559987"/>
    </source>
</evidence>
<dbReference type="AlphaFoldDB" id="A0A839UV82"/>
<feature type="transmembrane region" description="Helical" evidence="1">
    <location>
        <begin position="893"/>
        <end position="914"/>
    </location>
</feature>
<dbReference type="GO" id="GO:0005886">
    <property type="term" value="C:plasma membrane"/>
    <property type="evidence" value="ECO:0007669"/>
    <property type="project" value="TreeGrafter"/>
</dbReference>
<feature type="transmembrane region" description="Helical" evidence="1">
    <location>
        <begin position="529"/>
        <end position="548"/>
    </location>
</feature>
<dbReference type="Gene3D" id="3.30.70.1320">
    <property type="entry name" value="Multidrug efflux transporter AcrB pore domain like"/>
    <property type="match status" value="1"/>
</dbReference>
<feature type="transmembrane region" description="Helical" evidence="1">
    <location>
        <begin position="455"/>
        <end position="478"/>
    </location>
</feature>
<comment type="caution">
    <text evidence="2">The sequence shown here is derived from an EMBL/GenBank/DDBJ whole genome shotgun (WGS) entry which is preliminary data.</text>
</comment>
<dbReference type="PANTHER" id="PTHR32063:SF33">
    <property type="entry name" value="RND SUPERFAMILY EFFLUX PUMP PERMEASE COMPONENT"/>
    <property type="match status" value="1"/>
</dbReference>
<feature type="transmembrane region" description="Helical" evidence="1">
    <location>
        <begin position="966"/>
        <end position="985"/>
    </location>
</feature>
<keyword evidence="1" id="KW-0812">Transmembrane</keyword>
<dbReference type="SUPFAM" id="SSF82693">
    <property type="entry name" value="Multidrug efflux transporter AcrB pore domain, PN1, PN2, PC1 and PC2 subdomains"/>
    <property type="match status" value="2"/>
</dbReference>
<dbReference type="EMBL" id="JACHXZ010000004">
    <property type="protein sequence ID" value="MBB3169946.1"/>
    <property type="molecule type" value="Genomic_DNA"/>
</dbReference>
<feature type="transmembrane region" description="Helical" evidence="1">
    <location>
        <begin position="997"/>
        <end position="1022"/>
    </location>
</feature>
<reference evidence="2 3" key="1">
    <citation type="submission" date="2020-08" db="EMBL/GenBank/DDBJ databases">
        <title>Genomic Encyclopedia of Type Strains, Phase III (KMG-III): the genomes of soil and plant-associated and newly described type strains.</title>
        <authorList>
            <person name="Whitman W."/>
        </authorList>
    </citation>
    <scope>NUCLEOTIDE SEQUENCE [LARGE SCALE GENOMIC DNA]</scope>
    <source>
        <strain evidence="2 3">CECT 8571</strain>
    </source>
</reference>
<protein>
    <submittedName>
        <fullName evidence="2">Multidrug efflux pump subunit AcrB</fullName>
    </submittedName>
</protein>
<feature type="transmembrane region" description="Helical" evidence="1">
    <location>
        <begin position="354"/>
        <end position="373"/>
    </location>
</feature>
<organism evidence="2 3">
    <name type="scientific">Simiduia aestuariiviva</name>
    <dbReference type="NCBI Taxonomy" id="1510459"/>
    <lineage>
        <taxon>Bacteria</taxon>
        <taxon>Pseudomonadati</taxon>
        <taxon>Pseudomonadota</taxon>
        <taxon>Gammaproteobacteria</taxon>
        <taxon>Cellvibrionales</taxon>
        <taxon>Cellvibrionaceae</taxon>
        <taxon>Simiduia</taxon>
    </lineage>
</organism>
<feature type="transmembrane region" description="Helical" evidence="1">
    <location>
        <begin position="868"/>
        <end position="887"/>
    </location>
</feature>
<name>A0A839UV82_9GAMM</name>
<evidence type="ECO:0000313" key="2">
    <source>
        <dbReference type="EMBL" id="MBB3169946.1"/>
    </source>
</evidence>
<feature type="transmembrane region" description="Helical" evidence="1">
    <location>
        <begin position="385"/>
        <end position="407"/>
    </location>
</feature>
<dbReference type="SUPFAM" id="SSF82714">
    <property type="entry name" value="Multidrug efflux transporter AcrB TolC docking domain, DN and DC subdomains"/>
    <property type="match status" value="2"/>
</dbReference>